<name>A0A7X0NKI4_9GAMM</name>
<organism evidence="1 2">
    <name type="scientific">Thalassotalea piscium</name>
    <dbReference type="NCBI Taxonomy" id="1230533"/>
    <lineage>
        <taxon>Bacteria</taxon>
        <taxon>Pseudomonadati</taxon>
        <taxon>Pseudomonadota</taxon>
        <taxon>Gammaproteobacteria</taxon>
        <taxon>Alteromonadales</taxon>
        <taxon>Colwelliaceae</taxon>
        <taxon>Thalassotalea</taxon>
    </lineage>
</organism>
<reference evidence="1 2" key="1">
    <citation type="submission" date="2020-08" db="EMBL/GenBank/DDBJ databases">
        <title>Genomic Encyclopedia of Type Strains, Phase IV (KMG-IV): sequencing the most valuable type-strain genomes for metagenomic binning, comparative biology and taxonomic classification.</title>
        <authorList>
            <person name="Goeker M."/>
        </authorList>
    </citation>
    <scope>NUCLEOTIDE SEQUENCE [LARGE SCALE GENOMIC DNA]</scope>
    <source>
        <strain evidence="1 2">DSM 26287</strain>
    </source>
</reference>
<dbReference type="Proteomes" id="UP000537141">
    <property type="component" value="Unassembled WGS sequence"/>
</dbReference>
<accession>A0A7X0NKI4</accession>
<evidence type="ECO:0000313" key="2">
    <source>
        <dbReference type="Proteomes" id="UP000537141"/>
    </source>
</evidence>
<dbReference type="RefSeq" id="WP_184426833.1">
    <property type="nucleotide sequence ID" value="NZ_BAABLB010000011.1"/>
</dbReference>
<protein>
    <submittedName>
        <fullName evidence="1">Uncharacterized protein</fullName>
    </submittedName>
</protein>
<proteinExistence type="predicted"/>
<evidence type="ECO:0000313" key="1">
    <source>
        <dbReference type="EMBL" id="MBB6545127.1"/>
    </source>
</evidence>
<dbReference type="AlphaFoldDB" id="A0A7X0NKI4"/>
<comment type="caution">
    <text evidence="1">The sequence shown here is derived from an EMBL/GenBank/DDBJ whole genome shotgun (WGS) entry which is preliminary data.</text>
</comment>
<sequence length="51" mass="5668">MIKTLPILMLFTLDVMADGFSRYDEHKKLSGYYIVDAGNTGVLGIFPSKVT</sequence>
<keyword evidence="2" id="KW-1185">Reference proteome</keyword>
<gene>
    <name evidence="1" type="ORF">HNQ55_003670</name>
</gene>
<dbReference type="EMBL" id="JACHHU010000050">
    <property type="protein sequence ID" value="MBB6545127.1"/>
    <property type="molecule type" value="Genomic_DNA"/>
</dbReference>